<feature type="region of interest" description="Disordered" evidence="3">
    <location>
        <begin position="148"/>
        <end position="172"/>
    </location>
</feature>
<evidence type="ECO:0000256" key="3">
    <source>
        <dbReference type="SAM" id="MobiDB-lite"/>
    </source>
</evidence>
<dbReference type="PANTHER" id="PTHR22576">
    <property type="entry name" value="MUCOSA ASSOCIATED LYMPHOID TISSUE LYMPHOMA TRANSLOCATION PROTEIN 1/PARACASPASE"/>
    <property type="match status" value="1"/>
</dbReference>
<dbReference type="PANTHER" id="PTHR22576:SF41">
    <property type="entry name" value="CASPASE 14, APOPTOSIS-RELATED CYSTEINE PEPTIDASE"/>
    <property type="match status" value="1"/>
</dbReference>
<dbReference type="PROSITE" id="PS50207">
    <property type="entry name" value="CASPASE_P10"/>
    <property type="match status" value="1"/>
</dbReference>
<dbReference type="InterPro" id="IPR015917">
    <property type="entry name" value="Pept_C14A"/>
</dbReference>
<dbReference type="EMBL" id="MN832742">
    <property type="protein sequence ID" value="QQV73913.1"/>
    <property type="molecule type" value="mRNA"/>
</dbReference>
<dbReference type="InterPro" id="IPR002138">
    <property type="entry name" value="Pept_C14_p10"/>
</dbReference>
<feature type="domain" description="Caspase family p20" evidence="5">
    <location>
        <begin position="26"/>
        <end position="147"/>
    </location>
</feature>
<dbReference type="InterPro" id="IPR001309">
    <property type="entry name" value="Pept_C14_p20"/>
</dbReference>
<dbReference type="SUPFAM" id="SSF52129">
    <property type="entry name" value="Caspase-like"/>
    <property type="match status" value="1"/>
</dbReference>
<dbReference type="Pfam" id="PF00656">
    <property type="entry name" value="Peptidase_C14"/>
    <property type="match status" value="1"/>
</dbReference>
<dbReference type="InterPro" id="IPR011600">
    <property type="entry name" value="Pept_C14_caspase"/>
</dbReference>
<proteinExistence type="evidence at transcript level"/>
<evidence type="ECO:0000259" key="4">
    <source>
        <dbReference type="PROSITE" id="PS50207"/>
    </source>
</evidence>
<reference evidence="6" key="1">
    <citation type="submission" date="2019-12" db="EMBL/GenBank/DDBJ databases">
        <title>The Lamprey genome provides insights into evolution of caspase superfamily and functional divergence.</title>
        <authorList>
            <person name="Li Q."/>
            <person name="Pang Y."/>
            <person name="Liu Y."/>
        </authorList>
    </citation>
    <scope>NUCLEOTIDE SEQUENCE</scope>
</reference>
<dbReference type="InterPro" id="IPR029030">
    <property type="entry name" value="Caspase-like_dom_sf"/>
</dbReference>
<organism evidence="6">
    <name type="scientific">Lethenteron reissneri</name>
    <name type="common">Far Eastern brook lamprey</name>
    <name type="synonym">Lampetra reissneri</name>
    <dbReference type="NCBI Taxonomy" id="7753"/>
    <lineage>
        <taxon>Eukaryota</taxon>
        <taxon>Metazoa</taxon>
        <taxon>Chordata</taxon>
        <taxon>Craniata</taxon>
        <taxon>Vertebrata</taxon>
        <taxon>Cyclostomata</taxon>
        <taxon>Hyperoartia</taxon>
        <taxon>Petromyzontiformes</taxon>
        <taxon>Petromyzontidae</taxon>
        <taxon>Lethenteron</taxon>
    </lineage>
</organism>
<evidence type="ECO:0000259" key="5">
    <source>
        <dbReference type="PROSITE" id="PS50208"/>
    </source>
</evidence>
<name>A0A7U0FWT8_LETRI</name>
<dbReference type="InterPro" id="IPR052039">
    <property type="entry name" value="Caspase-related_regulators"/>
</dbReference>
<feature type="domain" description="Caspase family p10" evidence="4">
    <location>
        <begin position="191"/>
        <end position="277"/>
    </location>
</feature>
<dbReference type="GO" id="GO:0004197">
    <property type="term" value="F:cysteine-type endopeptidase activity"/>
    <property type="evidence" value="ECO:0007669"/>
    <property type="project" value="InterPro"/>
</dbReference>
<dbReference type="Gene3D" id="3.40.50.1460">
    <property type="match status" value="1"/>
</dbReference>
<dbReference type="AlphaFoldDB" id="A0A7U0FWT8"/>
<dbReference type="PRINTS" id="PR00376">
    <property type="entry name" value="IL1BCENZYME"/>
</dbReference>
<dbReference type="GO" id="GO:0006508">
    <property type="term" value="P:proteolysis"/>
    <property type="evidence" value="ECO:0007669"/>
    <property type="project" value="InterPro"/>
</dbReference>
<protein>
    <submittedName>
        <fullName evidence="6">Cysteinyl aspartate specific proteinase 3</fullName>
    </submittedName>
</protein>
<dbReference type="SMART" id="SM00115">
    <property type="entry name" value="CASc"/>
    <property type="match status" value="1"/>
</dbReference>
<dbReference type="PROSITE" id="PS50208">
    <property type="entry name" value="CASPASE_P20"/>
    <property type="match status" value="1"/>
</dbReference>
<evidence type="ECO:0000313" key="6">
    <source>
        <dbReference type="EMBL" id="QQV73913.1"/>
    </source>
</evidence>
<evidence type="ECO:0000256" key="2">
    <source>
        <dbReference type="RuleBase" id="RU003971"/>
    </source>
</evidence>
<sequence length="283" mass="31839">MGTEKMPLETCEIVLSGGDDSPLEVSSGTALIINSVHFMRGLELQDREGSQKDEQIMTRILGKIGFEVDLLLDKTSDDIMKALQEVAENRKNAEAFVCVIMSHGWHGYFVCYDDTKVYYKDIYSLFNNKAWEHKLKLFIIQACRGDSSDSGAELEEGGDCEPTQEAGNTDDASSSVDEACILKDDLFAPPETLTLYSTPEGYVSYRPNLSSCQFIEAVALELTRAWEKRVELVQSLTRVSHRIARGFQSNSRDKQHNGKKQMPCLVSHLTRDVYLVQRQGYTQ</sequence>
<comment type="similarity">
    <text evidence="1 2">Belongs to the peptidase C14A family.</text>
</comment>
<accession>A0A7U0FWT8</accession>
<evidence type="ECO:0000256" key="1">
    <source>
        <dbReference type="ARBA" id="ARBA00010134"/>
    </source>
</evidence>